<gene>
    <name evidence="2" type="ORF">NA57DRAFT_45136</name>
</gene>
<feature type="coiled-coil region" evidence="1">
    <location>
        <begin position="123"/>
        <end position="150"/>
    </location>
</feature>
<keyword evidence="1" id="KW-0175">Coiled coil</keyword>
<evidence type="ECO:0000256" key="1">
    <source>
        <dbReference type="SAM" id="Coils"/>
    </source>
</evidence>
<evidence type="ECO:0000313" key="2">
    <source>
        <dbReference type="EMBL" id="KAF2095091.1"/>
    </source>
</evidence>
<dbReference type="PANTHER" id="PTHR21974">
    <property type="entry name" value="RE15880P"/>
    <property type="match status" value="1"/>
</dbReference>
<dbReference type="OrthoDB" id="2562743at2759"/>
<proteinExistence type="predicted"/>
<dbReference type="PANTHER" id="PTHR21974:SF2">
    <property type="entry name" value="RE15880P"/>
    <property type="match status" value="1"/>
</dbReference>
<feature type="coiled-coil region" evidence="1">
    <location>
        <begin position="38"/>
        <end position="72"/>
    </location>
</feature>
<keyword evidence="3" id="KW-1185">Reference proteome</keyword>
<evidence type="ECO:0000313" key="3">
    <source>
        <dbReference type="Proteomes" id="UP000799772"/>
    </source>
</evidence>
<protein>
    <submittedName>
        <fullName evidence="2">Uncharacterized protein</fullName>
    </submittedName>
</protein>
<dbReference type="AlphaFoldDB" id="A0A9P4I4Q3"/>
<dbReference type="Proteomes" id="UP000799772">
    <property type="component" value="Unassembled WGS sequence"/>
</dbReference>
<sequence length="367" mass="40923">METIDQIASAKPRNDLLLSKLAELDYAPMALKQQIAFIADLESTLGQTDNNIKNLKESVQKELKDHEKYRDSNVKRFAYKLGGKRDKFEEKAAKEAREYFDAVVALKAAEDERTVLAKQIADAKSWKADIENAAETHRKAQEELNELYQGIFAGPTPEFPEEDAKEYPVYDAERKRNHLQIMLSRCLQAVDCLSQAQASMATALHEMGSTLDMSTVDKWGGGLLIDVAERHYLSKASSAAGIAVAQVEQASRLDTTIYPLPKPEIAEENLLSDVVFDNIFSDIHFHHKLEQSNANLERSAADIAAQLKRGSDRVADLRGSIEIAEVELKNARVELQRVRQEAFAKVAAITPPYPSSDSSTIMPMPSF</sequence>
<dbReference type="EMBL" id="ML978132">
    <property type="protein sequence ID" value="KAF2095091.1"/>
    <property type="molecule type" value="Genomic_DNA"/>
</dbReference>
<feature type="coiled-coil region" evidence="1">
    <location>
        <begin position="286"/>
        <end position="341"/>
    </location>
</feature>
<accession>A0A9P4I4Q3</accession>
<comment type="caution">
    <text evidence="2">The sequence shown here is derived from an EMBL/GenBank/DDBJ whole genome shotgun (WGS) entry which is preliminary data.</text>
</comment>
<name>A0A9P4I4Q3_9PEZI</name>
<organism evidence="2 3">
    <name type="scientific">Rhizodiscina lignyota</name>
    <dbReference type="NCBI Taxonomy" id="1504668"/>
    <lineage>
        <taxon>Eukaryota</taxon>
        <taxon>Fungi</taxon>
        <taxon>Dikarya</taxon>
        <taxon>Ascomycota</taxon>
        <taxon>Pezizomycotina</taxon>
        <taxon>Dothideomycetes</taxon>
        <taxon>Pleosporomycetidae</taxon>
        <taxon>Aulographales</taxon>
        <taxon>Rhizodiscinaceae</taxon>
        <taxon>Rhizodiscina</taxon>
    </lineage>
</organism>
<reference evidence="2" key="1">
    <citation type="journal article" date="2020" name="Stud. Mycol.">
        <title>101 Dothideomycetes genomes: a test case for predicting lifestyles and emergence of pathogens.</title>
        <authorList>
            <person name="Haridas S."/>
            <person name="Albert R."/>
            <person name="Binder M."/>
            <person name="Bloem J."/>
            <person name="Labutti K."/>
            <person name="Salamov A."/>
            <person name="Andreopoulos B."/>
            <person name="Baker S."/>
            <person name="Barry K."/>
            <person name="Bills G."/>
            <person name="Bluhm B."/>
            <person name="Cannon C."/>
            <person name="Castanera R."/>
            <person name="Culley D."/>
            <person name="Daum C."/>
            <person name="Ezra D."/>
            <person name="Gonzalez J."/>
            <person name="Henrissat B."/>
            <person name="Kuo A."/>
            <person name="Liang C."/>
            <person name="Lipzen A."/>
            <person name="Lutzoni F."/>
            <person name="Magnuson J."/>
            <person name="Mondo S."/>
            <person name="Nolan M."/>
            <person name="Ohm R."/>
            <person name="Pangilinan J."/>
            <person name="Park H.-J."/>
            <person name="Ramirez L."/>
            <person name="Alfaro M."/>
            <person name="Sun H."/>
            <person name="Tritt A."/>
            <person name="Yoshinaga Y."/>
            <person name="Zwiers L.-H."/>
            <person name="Turgeon B."/>
            <person name="Goodwin S."/>
            <person name="Spatafora J."/>
            <person name="Crous P."/>
            <person name="Grigoriev I."/>
        </authorList>
    </citation>
    <scope>NUCLEOTIDE SEQUENCE</scope>
    <source>
        <strain evidence="2">CBS 133067</strain>
    </source>
</reference>